<dbReference type="InterPro" id="IPR037674">
    <property type="entry name" value="PIG-G_N"/>
</dbReference>
<dbReference type="AlphaFoldDB" id="A0A367L962"/>
<dbReference type="GO" id="GO:0006506">
    <property type="term" value="P:GPI anchor biosynthetic process"/>
    <property type="evidence" value="ECO:0007669"/>
    <property type="project" value="UniProtKB-UniPathway"/>
</dbReference>
<dbReference type="InterPro" id="IPR019434">
    <property type="entry name" value="DUF2423"/>
</dbReference>
<reference evidence="16 17" key="1">
    <citation type="journal article" date="2015" name="BMC Genomics">
        <title>Insights from the genome of Ophiocordyceps polyrhachis-furcata to pathogenicity and host specificity in insect fungi.</title>
        <authorList>
            <person name="Wichadakul D."/>
            <person name="Kobmoo N."/>
            <person name="Ingsriswang S."/>
            <person name="Tangphatsornruang S."/>
            <person name="Chantasingh D."/>
            <person name="Luangsa-ard J.J."/>
            <person name="Eurwilaichitr L."/>
        </authorList>
    </citation>
    <scope>NUCLEOTIDE SEQUENCE [LARGE SCALE GENOMIC DNA]</scope>
    <source>
        <strain evidence="16 17">BCC 54312</strain>
    </source>
</reference>
<evidence type="ECO:0000256" key="8">
    <source>
        <dbReference type="ARBA" id="ARBA00022824"/>
    </source>
</evidence>
<proteinExistence type="inferred from homology"/>
<comment type="similarity">
    <text evidence="3 12">Belongs to the PIGG/PIGN/PIGO family. PIGG subfamily.</text>
</comment>
<evidence type="ECO:0000256" key="2">
    <source>
        <dbReference type="ARBA" id="ARBA00004687"/>
    </source>
</evidence>
<dbReference type="UniPathway" id="UPA00196"/>
<keyword evidence="7 12" id="KW-0812">Transmembrane</keyword>
<comment type="caution">
    <text evidence="16">The sequence shown here is derived from an EMBL/GenBank/DDBJ whole genome shotgun (WGS) entry which is preliminary data.</text>
</comment>
<evidence type="ECO:0000256" key="1">
    <source>
        <dbReference type="ARBA" id="ARBA00004477"/>
    </source>
</evidence>
<evidence type="ECO:0000313" key="16">
    <source>
        <dbReference type="EMBL" id="RCI10772.1"/>
    </source>
</evidence>
<feature type="transmembrane region" description="Helical" evidence="12">
    <location>
        <begin position="831"/>
        <end position="854"/>
    </location>
</feature>
<dbReference type="Pfam" id="PF10338">
    <property type="entry name" value="YBL028C_N"/>
    <property type="match status" value="1"/>
</dbReference>
<dbReference type="InterPro" id="IPR045687">
    <property type="entry name" value="PIGG/GPI7_C"/>
</dbReference>
<evidence type="ECO:0000256" key="5">
    <source>
        <dbReference type="ARBA" id="ARBA00022502"/>
    </source>
</evidence>
<evidence type="ECO:0000256" key="4">
    <source>
        <dbReference type="ARBA" id="ARBA00020830"/>
    </source>
</evidence>
<dbReference type="Gene3D" id="3.40.720.10">
    <property type="entry name" value="Alkaline Phosphatase, subunit A"/>
    <property type="match status" value="1"/>
</dbReference>
<feature type="transmembrane region" description="Helical" evidence="12">
    <location>
        <begin position="570"/>
        <end position="591"/>
    </location>
</feature>
<dbReference type="GO" id="GO:0051267">
    <property type="term" value="F:CP2 mannose-ethanolamine phosphotransferase activity"/>
    <property type="evidence" value="ECO:0007669"/>
    <property type="project" value="TreeGrafter"/>
</dbReference>
<evidence type="ECO:0000256" key="10">
    <source>
        <dbReference type="ARBA" id="ARBA00023136"/>
    </source>
</evidence>
<feature type="region of interest" description="Disordered" evidence="13">
    <location>
        <begin position="37"/>
        <end position="68"/>
    </location>
</feature>
<keyword evidence="10 12" id="KW-0472">Membrane</keyword>
<dbReference type="Pfam" id="PF19316">
    <property type="entry name" value="PIGO_PIGG"/>
    <property type="match status" value="1"/>
</dbReference>
<evidence type="ECO:0000259" key="14">
    <source>
        <dbReference type="Pfam" id="PF10338"/>
    </source>
</evidence>
<feature type="transmembrane region" description="Helical" evidence="12">
    <location>
        <begin position="450"/>
        <end position="469"/>
    </location>
</feature>
<dbReference type="SUPFAM" id="SSF53649">
    <property type="entry name" value="Alkaline phosphatase-like"/>
    <property type="match status" value="1"/>
</dbReference>
<evidence type="ECO:0000256" key="7">
    <source>
        <dbReference type="ARBA" id="ARBA00022692"/>
    </source>
</evidence>
<evidence type="ECO:0000256" key="6">
    <source>
        <dbReference type="ARBA" id="ARBA00022679"/>
    </source>
</evidence>
<name>A0A367L962_9HYPO</name>
<dbReference type="InterPro" id="IPR017850">
    <property type="entry name" value="Alkaline_phosphatase_core_sf"/>
</dbReference>
<keyword evidence="11" id="KW-0325">Glycoprotein</keyword>
<feature type="domain" description="DUF2423" evidence="14">
    <location>
        <begin position="1"/>
        <end position="44"/>
    </location>
</feature>
<evidence type="ECO:0000256" key="12">
    <source>
        <dbReference type="RuleBase" id="RU367106"/>
    </source>
</evidence>
<dbReference type="PANTHER" id="PTHR23072">
    <property type="entry name" value="PHOSPHATIDYLINOSITOL GLYCAN-RELATED"/>
    <property type="match status" value="1"/>
</dbReference>
<dbReference type="PANTHER" id="PTHR23072:SF0">
    <property type="entry name" value="GPI ETHANOLAMINE PHOSPHATE TRANSFERASE 2"/>
    <property type="match status" value="1"/>
</dbReference>
<dbReference type="Pfam" id="PF01663">
    <property type="entry name" value="Phosphodiest"/>
    <property type="match status" value="1"/>
</dbReference>
<evidence type="ECO:0000256" key="13">
    <source>
        <dbReference type="SAM" id="MobiDB-lite"/>
    </source>
</evidence>
<protein>
    <recommendedName>
        <fullName evidence="4 12">GPI ethanolamine phosphate transferase 2</fullName>
    </recommendedName>
</protein>
<accession>A0A367L962</accession>
<keyword evidence="17" id="KW-1185">Reference proteome</keyword>
<feature type="transmembrane region" description="Helical" evidence="12">
    <location>
        <begin position="714"/>
        <end position="733"/>
    </location>
</feature>
<sequence>MAKSSRASVKKENNRRKAVSIYGPAELARNERLSTKLLEVARQPKPEPSTDVVMETESKHDEDAMESDNIETDNKVEDGETAMDVDIKEPLIRDGAAIPFTANARTPTVTMPRLKAITTGSIPSFVDLILNLDEADTSSSLAQQDSWLAQLKAAGKGKLLMYGDDTWLKLFPETFDRHDGTSSFFDFTEVDHNVTRNVPMELDRSDWALMVLHYLGLDHIGHKAGPRSFNMVPKQREMDGIVKTIFKSIESNDHLQSTLLVLCGDHGMNDAGNHGASSAGETSPALLFLSPKLRAISRGLPAPTQPRTEFDYYAAVEQSDIAPTLAGLLGLPVSKNSLGAFIPDFLPFWPSSSDKVQILIRNAKQILGIVTAAFEPYLFDPRSTADPCHMDATDVNVLACDWRRISRQSVSMASSAKIDPAWLSDTATWLRKAQDLMSNMATKYDVTKLTVGYVTAMVALTMACLAALAQSTSADGNSLPLVIVTLSYGVMMFASSYVEEEHHFWYWSCSLWIAWLGLRSIRRARGLRPAFYHLLTLGCLRLARSWNQTGQKFAGEPDVVKMFLVPNPQLTWALVTLSYAVVAFQIIGNLYGFPLALRLSLTSVLVSAAFSFKLAFTAHDAPELVTGLASRVNEALQGPSLILRFRTLFFFLALFTVLAVVRRNHGGRFVQPSARLLHNLYTLFAMTQSRALNIPLLVLASVVCRCLEMDDLSVADVTTSCLLLQHVFFFAFGGSNSISSVDLSSAYNGVSNFNPVAVGLLTFVSNWAASIFWTSAANLVLLQRHGRGRNDNYFNHIMLLTLFATVSMAFVMAACTALRTHLFIWTVFSPKYLYCMAWTFGQHMSVNVAIGALLHRFGAA</sequence>
<dbReference type="Proteomes" id="UP000253664">
    <property type="component" value="Unassembled WGS sequence"/>
</dbReference>
<gene>
    <name evidence="16" type="ORF">L249_5340</name>
</gene>
<feature type="transmembrane region" description="Helical" evidence="12">
    <location>
        <begin position="641"/>
        <end position="661"/>
    </location>
</feature>
<keyword evidence="9 12" id="KW-1133">Transmembrane helix</keyword>
<dbReference type="GO" id="GO:0005789">
    <property type="term" value="C:endoplasmic reticulum membrane"/>
    <property type="evidence" value="ECO:0007669"/>
    <property type="project" value="UniProtKB-SubCell"/>
</dbReference>
<evidence type="ECO:0000313" key="17">
    <source>
        <dbReference type="Proteomes" id="UP000253664"/>
    </source>
</evidence>
<evidence type="ECO:0000256" key="3">
    <source>
        <dbReference type="ARBA" id="ARBA00005315"/>
    </source>
</evidence>
<feature type="domain" description="GPI ethanolamine phosphate transferase 2 C-terminal" evidence="15">
    <location>
        <begin position="441"/>
        <end position="858"/>
    </location>
</feature>
<organism evidence="16 17">
    <name type="scientific">Ophiocordyceps polyrhachis-furcata BCC 54312</name>
    <dbReference type="NCBI Taxonomy" id="1330021"/>
    <lineage>
        <taxon>Eukaryota</taxon>
        <taxon>Fungi</taxon>
        <taxon>Dikarya</taxon>
        <taxon>Ascomycota</taxon>
        <taxon>Pezizomycotina</taxon>
        <taxon>Sordariomycetes</taxon>
        <taxon>Hypocreomycetidae</taxon>
        <taxon>Hypocreales</taxon>
        <taxon>Ophiocordycipitaceae</taxon>
        <taxon>Ophiocordyceps</taxon>
    </lineage>
</organism>
<comment type="pathway">
    <text evidence="2 12">Glycolipid biosynthesis; glycosylphosphatidylinositol-anchor biosynthesis.</text>
</comment>
<evidence type="ECO:0000259" key="15">
    <source>
        <dbReference type="Pfam" id="PF19316"/>
    </source>
</evidence>
<comment type="subcellular location">
    <subcellularLocation>
        <location evidence="1 12">Endoplasmic reticulum membrane</location>
        <topology evidence="1 12">Multi-pass membrane protein</topology>
    </subcellularLocation>
</comment>
<dbReference type="InterPro" id="IPR039527">
    <property type="entry name" value="PIGG/GPI7"/>
</dbReference>
<feature type="transmembrane region" description="Helical" evidence="12">
    <location>
        <begin position="597"/>
        <end position="616"/>
    </location>
</feature>
<keyword evidence="6 12" id="KW-0808">Transferase</keyword>
<dbReference type="STRING" id="1330021.A0A367L962"/>
<comment type="function">
    <text evidence="12">Ethanolamine phosphate transferase involved in glycosylphosphatidylinositol-anchor biosynthesis. Transfers ethanolamine phosphate to the GPI second mannose.</text>
</comment>
<feature type="transmembrane region" description="Helical" evidence="12">
    <location>
        <begin position="793"/>
        <end position="819"/>
    </location>
</feature>
<feature type="transmembrane region" description="Helical" evidence="12">
    <location>
        <begin position="481"/>
        <end position="498"/>
    </location>
</feature>
<dbReference type="EMBL" id="LKCN02000011">
    <property type="protein sequence ID" value="RCI10772.1"/>
    <property type="molecule type" value="Genomic_DNA"/>
</dbReference>
<keyword evidence="8 12" id="KW-0256">Endoplasmic reticulum</keyword>
<evidence type="ECO:0000256" key="9">
    <source>
        <dbReference type="ARBA" id="ARBA00022989"/>
    </source>
</evidence>
<keyword evidence="5 12" id="KW-0337">GPI-anchor biosynthesis</keyword>
<dbReference type="InterPro" id="IPR002591">
    <property type="entry name" value="Phosphodiest/P_Trfase"/>
</dbReference>
<dbReference type="CDD" id="cd16024">
    <property type="entry name" value="GPI_EPT_2"/>
    <property type="match status" value="1"/>
</dbReference>
<dbReference type="OrthoDB" id="272139at2759"/>
<feature type="transmembrane region" description="Helical" evidence="12">
    <location>
        <begin position="753"/>
        <end position="781"/>
    </location>
</feature>
<evidence type="ECO:0000256" key="11">
    <source>
        <dbReference type="ARBA" id="ARBA00023180"/>
    </source>
</evidence>